<reference evidence="2 3" key="1">
    <citation type="submission" date="2018-03" db="EMBL/GenBank/DDBJ databases">
        <title>Genomic Encyclopedia of Archaeal and Bacterial Type Strains, Phase II (KMG-II): from individual species to whole genera.</title>
        <authorList>
            <person name="Goeker M."/>
        </authorList>
    </citation>
    <scope>NUCLEOTIDE SEQUENCE [LARGE SCALE GENOMIC DNA]</scope>
    <source>
        <strain evidence="2 3">DSM 19711</strain>
    </source>
</reference>
<dbReference type="SUPFAM" id="SSF82171">
    <property type="entry name" value="DPP6 N-terminal domain-like"/>
    <property type="match status" value="1"/>
</dbReference>
<gene>
    <name evidence="2" type="ORF">CLV37_107151</name>
</gene>
<keyword evidence="1" id="KW-0472">Membrane</keyword>
<dbReference type="Gene3D" id="2.120.10.30">
    <property type="entry name" value="TolB, C-terminal domain"/>
    <property type="match status" value="2"/>
</dbReference>
<dbReference type="OrthoDB" id="3325701at2"/>
<proteinExistence type="predicted"/>
<keyword evidence="1" id="KW-1133">Transmembrane helix</keyword>
<dbReference type="RefSeq" id="WP_106211696.1">
    <property type="nucleotide sequence ID" value="NZ_PVZF01000007.1"/>
</dbReference>
<keyword evidence="1" id="KW-0812">Transmembrane</keyword>
<evidence type="ECO:0000313" key="2">
    <source>
        <dbReference type="EMBL" id="PRY14032.1"/>
    </source>
</evidence>
<evidence type="ECO:0000256" key="1">
    <source>
        <dbReference type="SAM" id="Phobius"/>
    </source>
</evidence>
<keyword evidence="3" id="KW-1185">Reference proteome</keyword>
<name>A0A2T0R2J7_9ACTN</name>
<dbReference type="AlphaFoldDB" id="A0A2T0R2J7"/>
<dbReference type="Proteomes" id="UP000238083">
    <property type="component" value="Unassembled WGS sequence"/>
</dbReference>
<accession>A0A2T0R2J7</accession>
<feature type="transmembrane region" description="Helical" evidence="1">
    <location>
        <begin position="360"/>
        <end position="381"/>
    </location>
</feature>
<organism evidence="2 3">
    <name type="scientific">Kineococcus rhizosphaerae</name>
    <dbReference type="NCBI Taxonomy" id="559628"/>
    <lineage>
        <taxon>Bacteria</taxon>
        <taxon>Bacillati</taxon>
        <taxon>Actinomycetota</taxon>
        <taxon>Actinomycetes</taxon>
        <taxon>Kineosporiales</taxon>
        <taxon>Kineosporiaceae</taxon>
        <taxon>Kineococcus</taxon>
    </lineage>
</organism>
<evidence type="ECO:0000313" key="3">
    <source>
        <dbReference type="Proteomes" id="UP000238083"/>
    </source>
</evidence>
<comment type="caution">
    <text evidence="2">The sequence shown here is derived from an EMBL/GenBank/DDBJ whole genome shotgun (WGS) entry which is preliminary data.</text>
</comment>
<dbReference type="InterPro" id="IPR011042">
    <property type="entry name" value="6-blade_b-propeller_TolB-like"/>
</dbReference>
<dbReference type="EMBL" id="PVZF01000007">
    <property type="protein sequence ID" value="PRY14032.1"/>
    <property type="molecule type" value="Genomic_DNA"/>
</dbReference>
<sequence>MSSRRLPLLVAFCVLVVGVLTVLAVAAVPTHRRVPTRTTVPQQFPGPSRLTASLATNPVGRAVALYRQGTGLALAGSTQTLVLGSDGGTVRRLDGGRGGTGAAGADTASLSPDGRTVAVGSHRLSGGADVTLVDLASGQTRSYVVPRVLGVVPVAWSADASRLAYLGTAGPSAHPAGQLFVFDVASHRAVPVPGADVVTSAAFSPDGTRLAIQSPGASAVRVVDPRTGTGTALPVPDGEHLAGGAAWSPDGDLIAVSDGDRRLDFVPTQPGRPAPAPLTSAGDVLGWSSGSTVVHARPAATGAGEFRVERTDVRTGTTTAFWSVPTPAGLDVSGVSLATALLPGATPVPSVPADRGPWPVGLRVVLVVGAALLSVPAVVGLRRRYDEFRRIDAAPEWARDVSRG</sequence>
<protein>
    <submittedName>
        <fullName evidence="2">WD40 repeat protein</fullName>
    </submittedName>
</protein>